<dbReference type="PROSITE" id="PS50110">
    <property type="entry name" value="RESPONSE_REGULATORY"/>
    <property type="match status" value="1"/>
</dbReference>
<proteinExistence type="predicted"/>
<sequence>MAIFGQKKQRQGSDLVLAYLEEAQRVRTALTLLGPKGREVQATLSLVADDRVALSLQGPLLADKGAEVCLLFVLDGLRIQAPTTLLEMKPGSATVEIPERLALAERRKRPRARLNAREGATATALTGLFDGIGVSGPIENVSEGGLRIRVERAMDVKTQRKMHLGPSLFSVGQALMLVKLSKLPKCPPLELSGTVAYLEADSGGLCIGIAFEAGKEALLAPIRSLVASRATAIPTSVPPKARRSQEEASPDSEGGHPALAAPRSAPRHEPEAPAPPAPALAAEPPPPPPAAEPAPEAPDRSLALLRVKKRARGILLAMPEGPDRDRLAAFLAEEGYGRVLLAATLTELLEALEGPGGAHLVLVDGGVAELKGLELASLLQHRPGEDHPPVILAEAIVDTDLVLGAQETGVAQILVKPYEPDADLARMIEAHLGLA</sequence>
<reference evidence="4 5" key="1">
    <citation type="journal article" date="2023" name="Antonie Van Leeuwenhoek">
        <title>Mesoterricola silvestris gen. nov., sp. nov., Mesoterricola sediminis sp. nov., Geothrix oryzae sp. nov., Geothrix edaphica sp. nov., Geothrix rubra sp. nov., and Geothrix limicola sp. nov., six novel members of Acidobacteriota isolated from soils.</title>
        <authorList>
            <person name="Itoh H."/>
            <person name="Sugisawa Y."/>
            <person name="Mise K."/>
            <person name="Xu Z."/>
            <person name="Kuniyasu M."/>
            <person name="Ushijima N."/>
            <person name="Kawano K."/>
            <person name="Kobayashi E."/>
            <person name="Shiratori Y."/>
            <person name="Masuda Y."/>
            <person name="Senoo K."/>
        </authorList>
    </citation>
    <scope>NUCLEOTIDE SEQUENCE [LARGE SCALE GENOMIC DNA]</scope>
    <source>
        <strain evidence="4 5">Red803</strain>
    </source>
</reference>
<feature type="domain" description="Response regulatory" evidence="3">
    <location>
        <begin position="313"/>
        <end position="431"/>
    </location>
</feature>
<comment type="caution">
    <text evidence="4">The sequence shown here is derived from an EMBL/GenBank/DDBJ whole genome shotgun (WGS) entry which is preliminary data.</text>
</comment>
<dbReference type="Gene3D" id="3.40.50.2300">
    <property type="match status" value="1"/>
</dbReference>
<evidence type="ECO:0000256" key="2">
    <source>
        <dbReference type="SAM" id="MobiDB-lite"/>
    </source>
</evidence>
<feature type="compositionally biased region" description="Pro residues" evidence="2">
    <location>
        <begin position="272"/>
        <end position="296"/>
    </location>
</feature>
<evidence type="ECO:0000259" key="3">
    <source>
        <dbReference type="PROSITE" id="PS50110"/>
    </source>
</evidence>
<evidence type="ECO:0000313" key="5">
    <source>
        <dbReference type="Proteomes" id="UP001165089"/>
    </source>
</evidence>
<organism evidence="4 5">
    <name type="scientific">Geothrix rubra</name>
    <dbReference type="NCBI Taxonomy" id="2927977"/>
    <lineage>
        <taxon>Bacteria</taxon>
        <taxon>Pseudomonadati</taxon>
        <taxon>Acidobacteriota</taxon>
        <taxon>Holophagae</taxon>
        <taxon>Holophagales</taxon>
        <taxon>Holophagaceae</taxon>
        <taxon>Geothrix</taxon>
    </lineage>
</organism>
<feature type="modified residue" description="4-aspartylphosphate" evidence="1">
    <location>
        <position position="364"/>
    </location>
</feature>
<accession>A0ABQ5Q7E8</accession>
<protein>
    <recommendedName>
        <fullName evidence="3">Response regulatory domain-containing protein</fullName>
    </recommendedName>
</protein>
<dbReference type="RefSeq" id="WP_285725975.1">
    <property type="nucleotide sequence ID" value="NZ_BSDD01000004.1"/>
</dbReference>
<dbReference type="InterPro" id="IPR001789">
    <property type="entry name" value="Sig_transdc_resp-reg_receiver"/>
</dbReference>
<dbReference type="Pfam" id="PF00072">
    <property type="entry name" value="Response_reg"/>
    <property type="match status" value="1"/>
</dbReference>
<evidence type="ECO:0000256" key="1">
    <source>
        <dbReference type="PROSITE-ProRule" id="PRU00169"/>
    </source>
</evidence>
<gene>
    <name evidence="4" type="ORF">GETHPA_21310</name>
</gene>
<dbReference type="Proteomes" id="UP001165089">
    <property type="component" value="Unassembled WGS sequence"/>
</dbReference>
<dbReference type="InterPro" id="IPR011006">
    <property type="entry name" value="CheY-like_superfamily"/>
</dbReference>
<feature type="region of interest" description="Disordered" evidence="2">
    <location>
        <begin position="234"/>
        <end position="297"/>
    </location>
</feature>
<dbReference type="EMBL" id="BSDD01000004">
    <property type="protein sequence ID" value="GLH70598.1"/>
    <property type="molecule type" value="Genomic_DNA"/>
</dbReference>
<dbReference type="SUPFAM" id="SSF52172">
    <property type="entry name" value="CheY-like"/>
    <property type="match status" value="1"/>
</dbReference>
<keyword evidence="1" id="KW-0597">Phosphoprotein</keyword>
<keyword evidence="5" id="KW-1185">Reference proteome</keyword>
<name>A0ABQ5Q7E8_9BACT</name>
<evidence type="ECO:0000313" key="4">
    <source>
        <dbReference type="EMBL" id="GLH70598.1"/>
    </source>
</evidence>